<evidence type="ECO:0000313" key="2">
    <source>
        <dbReference type="Proteomes" id="UP001642484"/>
    </source>
</evidence>
<comment type="caution">
    <text evidence="1">The sequence shown here is derived from an EMBL/GenBank/DDBJ whole genome shotgun (WGS) entry which is preliminary data.</text>
</comment>
<dbReference type="EMBL" id="CAXAMN010028067">
    <property type="protein sequence ID" value="CAK9114985.1"/>
    <property type="molecule type" value="Genomic_DNA"/>
</dbReference>
<sequence>MAHVQVDRSPRLPNIQPFYQPALRGLCQDPSGQEAVETLKACFGTKSPSTILKRASTLRKFLTWHFNEFESRDVHVHPLPLVESDVWQFFRFLRVEREAKQRGFTTAASFLETVRFCKFTIGLHGCDEVLHSGRLLGFAAIEKREKGPTVQAPILEMCHLMRLHEILSLGTNPIDRLGAGTMLLCVYGRARWSDLRFVHHVEVEGKRNGALVLYTREHKTSAVGLRREQYLPLVVPWEGVVSEDWISTLLQVYSLVGLNIQQVPLGPFLPAPKAGGGFCARPLRPRRLQNGLDCYWP</sequence>
<proteinExistence type="predicted"/>
<reference evidence="1 2" key="1">
    <citation type="submission" date="2024-02" db="EMBL/GenBank/DDBJ databases">
        <authorList>
            <person name="Chen Y."/>
            <person name="Shah S."/>
            <person name="Dougan E. K."/>
            <person name="Thang M."/>
            <person name="Chan C."/>
        </authorList>
    </citation>
    <scope>NUCLEOTIDE SEQUENCE [LARGE SCALE GENOMIC DNA]</scope>
</reference>
<organism evidence="1 2">
    <name type="scientific">Durusdinium trenchii</name>
    <dbReference type="NCBI Taxonomy" id="1381693"/>
    <lineage>
        <taxon>Eukaryota</taxon>
        <taxon>Sar</taxon>
        <taxon>Alveolata</taxon>
        <taxon>Dinophyceae</taxon>
        <taxon>Suessiales</taxon>
        <taxon>Symbiodiniaceae</taxon>
        <taxon>Durusdinium</taxon>
    </lineage>
</organism>
<dbReference type="Proteomes" id="UP001642484">
    <property type="component" value="Unassembled WGS sequence"/>
</dbReference>
<protein>
    <submittedName>
        <fullName evidence="1">Uncharacterized protein</fullName>
    </submittedName>
</protein>
<name>A0ABP0SRE8_9DINO</name>
<keyword evidence="2" id="KW-1185">Reference proteome</keyword>
<evidence type="ECO:0000313" key="1">
    <source>
        <dbReference type="EMBL" id="CAK9114985.1"/>
    </source>
</evidence>
<accession>A0ABP0SRE8</accession>
<gene>
    <name evidence="1" type="ORF">CCMP2556_LOCUS53161</name>
</gene>